<dbReference type="InterPro" id="IPR023346">
    <property type="entry name" value="Lysozyme-like_dom_sf"/>
</dbReference>
<dbReference type="KEGG" id="hoh:Hoch_0293"/>
<dbReference type="AlphaFoldDB" id="D0LIQ5"/>
<dbReference type="InterPro" id="IPR036950">
    <property type="entry name" value="PBP_transglycosylase"/>
</dbReference>
<name>D0LIQ5_HALO1</name>
<evidence type="ECO:0000256" key="16">
    <source>
        <dbReference type="ARBA" id="ARBA00022968"/>
    </source>
</evidence>
<evidence type="ECO:0000259" key="29">
    <source>
        <dbReference type="Pfam" id="PF00905"/>
    </source>
</evidence>
<comment type="similarity">
    <text evidence="4">In the N-terminal section; belongs to the glycosyltransferase 51 family.</text>
</comment>
<keyword evidence="7" id="KW-1003">Cell membrane</keyword>
<evidence type="ECO:0000256" key="5">
    <source>
        <dbReference type="ARBA" id="ARBA00012448"/>
    </source>
</evidence>
<evidence type="ECO:0000256" key="23">
    <source>
        <dbReference type="ARBA" id="ARBA00034000"/>
    </source>
</evidence>
<dbReference type="GO" id="GO:0006508">
    <property type="term" value="P:proteolysis"/>
    <property type="evidence" value="ECO:0007669"/>
    <property type="project" value="UniProtKB-KW"/>
</dbReference>
<reference evidence="32 33" key="1">
    <citation type="journal article" date="2010" name="Stand. Genomic Sci.">
        <title>Complete genome sequence of Haliangium ochraceum type strain (SMP-2).</title>
        <authorList>
            <consortium name="US DOE Joint Genome Institute (JGI-PGF)"/>
            <person name="Ivanova N."/>
            <person name="Daum C."/>
            <person name="Lang E."/>
            <person name="Abt B."/>
            <person name="Kopitz M."/>
            <person name="Saunders E."/>
            <person name="Lapidus A."/>
            <person name="Lucas S."/>
            <person name="Glavina Del Rio T."/>
            <person name="Nolan M."/>
            <person name="Tice H."/>
            <person name="Copeland A."/>
            <person name="Cheng J.F."/>
            <person name="Chen F."/>
            <person name="Bruce D."/>
            <person name="Goodwin L."/>
            <person name="Pitluck S."/>
            <person name="Mavromatis K."/>
            <person name="Pati A."/>
            <person name="Mikhailova N."/>
            <person name="Chen A."/>
            <person name="Palaniappan K."/>
            <person name="Land M."/>
            <person name="Hauser L."/>
            <person name="Chang Y.J."/>
            <person name="Jeffries C.D."/>
            <person name="Detter J.C."/>
            <person name="Brettin T."/>
            <person name="Rohde M."/>
            <person name="Goker M."/>
            <person name="Bristow J."/>
            <person name="Markowitz V."/>
            <person name="Eisen J.A."/>
            <person name="Hugenholtz P."/>
            <person name="Kyrpides N.C."/>
            <person name="Klenk H.P."/>
        </authorList>
    </citation>
    <scope>NUCLEOTIDE SEQUENCE [LARGE SCALE GENOMIC DNA]</scope>
    <source>
        <strain evidence="33">DSM 14365 / CIP 107738 / JCM 11303 / AJ 13395 / SMP-2</strain>
    </source>
</reference>
<evidence type="ECO:0000259" key="30">
    <source>
        <dbReference type="Pfam" id="PF00912"/>
    </source>
</evidence>
<keyword evidence="12 32" id="KW-0808">Transferase</keyword>
<keyword evidence="18 28" id="KW-1133">Transmembrane helix</keyword>
<evidence type="ECO:0000256" key="12">
    <source>
        <dbReference type="ARBA" id="ARBA00022679"/>
    </source>
</evidence>
<dbReference type="InterPro" id="IPR001264">
    <property type="entry name" value="Glyco_trans_51"/>
</dbReference>
<dbReference type="SUPFAM" id="SSF53955">
    <property type="entry name" value="Lysozyme-like"/>
    <property type="match status" value="1"/>
</dbReference>
<dbReference type="OrthoDB" id="9766909at2"/>
<feature type="compositionally biased region" description="Basic and acidic residues" evidence="27">
    <location>
        <begin position="795"/>
        <end position="806"/>
    </location>
</feature>
<evidence type="ECO:0000256" key="2">
    <source>
        <dbReference type="ARBA" id="ARBA00004752"/>
    </source>
</evidence>
<dbReference type="Pfam" id="PF17092">
    <property type="entry name" value="PCB_OB"/>
    <property type="match status" value="1"/>
</dbReference>
<feature type="region of interest" description="Disordered" evidence="27">
    <location>
        <begin position="782"/>
        <end position="812"/>
    </location>
</feature>
<dbReference type="GO" id="GO:0009252">
    <property type="term" value="P:peptidoglycan biosynthetic process"/>
    <property type="evidence" value="ECO:0007669"/>
    <property type="project" value="UniProtKB-UniPathway"/>
</dbReference>
<dbReference type="Pfam" id="PF00905">
    <property type="entry name" value="Transpeptidase"/>
    <property type="match status" value="1"/>
</dbReference>
<evidence type="ECO:0000256" key="22">
    <source>
        <dbReference type="ARBA" id="ARBA00023316"/>
    </source>
</evidence>
<evidence type="ECO:0000313" key="33">
    <source>
        <dbReference type="Proteomes" id="UP000001880"/>
    </source>
</evidence>
<proteinExistence type="inferred from homology"/>
<evidence type="ECO:0000256" key="10">
    <source>
        <dbReference type="ARBA" id="ARBA00022670"/>
    </source>
</evidence>
<evidence type="ECO:0000256" key="11">
    <source>
        <dbReference type="ARBA" id="ARBA00022676"/>
    </source>
</evidence>
<keyword evidence="20" id="KW-0046">Antibiotic resistance</keyword>
<dbReference type="RefSeq" id="WP_012825561.1">
    <property type="nucleotide sequence ID" value="NC_013440.1"/>
</dbReference>
<evidence type="ECO:0000256" key="27">
    <source>
        <dbReference type="SAM" id="MobiDB-lite"/>
    </source>
</evidence>
<dbReference type="GO" id="GO:0008955">
    <property type="term" value="F:peptidoglycan glycosyltransferase activity"/>
    <property type="evidence" value="ECO:0007669"/>
    <property type="project" value="UniProtKB-EC"/>
</dbReference>
<dbReference type="eggNOG" id="COG5009">
    <property type="taxonomic scope" value="Bacteria"/>
</dbReference>
<keyword evidence="10" id="KW-0645">Protease</keyword>
<keyword evidence="17" id="KW-0573">Peptidoglycan synthesis</keyword>
<evidence type="ECO:0000256" key="1">
    <source>
        <dbReference type="ARBA" id="ARBA00004249"/>
    </source>
</evidence>
<evidence type="ECO:0000256" key="15">
    <source>
        <dbReference type="ARBA" id="ARBA00022960"/>
    </source>
</evidence>
<dbReference type="InterPro" id="IPR012338">
    <property type="entry name" value="Beta-lactam/transpept-like"/>
</dbReference>
<evidence type="ECO:0000256" key="25">
    <source>
        <dbReference type="ARBA" id="ARBA00049902"/>
    </source>
</evidence>
<comment type="pathway">
    <text evidence="2">Cell wall biogenesis; peptidoglycan biosynthesis.</text>
</comment>
<comment type="catalytic activity">
    <reaction evidence="23">
        <text>Preferential cleavage: (Ac)2-L-Lys-D-Ala-|-D-Ala. Also transpeptidation of peptidyl-alanyl moieties that are N-acyl substituents of D-alanine.</text>
        <dbReference type="EC" id="3.4.16.4"/>
    </reaction>
</comment>
<comment type="catalytic activity">
    <reaction evidence="25">
        <text>[GlcNAc-(1-&gt;4)-Mur2Ac(oyl-L-Ala-gamma-D-Glu-L-Lys-D-Ala-D-Ala)](n)-di-trans,octa-cis-undecaprenyl diphosphate + beta-D-GlcNAc-(1-&gt;4)-Mur2Ac(oyl-L-Ala-gamma-D-Glu-L-Lys-D-Ala-D-Ala)-di-trans,octa-cis-undecaprenyl diphosphate = [GlcNAc-(1-&gt;4)-Mur2Ac(oyl-L-Ala-gamma-D-Glu-L-Lys-D-Ala-D-Ala)](n+1)-di-trans,octa-cis-undecaprenyl diphosphate + di-trans,octa-cis-undecaprenyl diphosphate + H(+)</text>
        <dbReference type="Rhea" id="RHEA:23708"/>
        <dbReference type="Rhea" id="RHEA-COMP:9602"/>
        <dbReference type="Rhea" id="RHEA-COMP:9603"/>
        <dbReference type="ChEBI" id="CHEBI:15378"/>
        <dbReference type="ChEBI" id="CHEBI:58405"/>
        <dbReference type="ChEBI" id="CHEBI:60033"/>
        <dbReference type="ChEBI" id="CHEBI:78435"/>
        <dbReference type="EC" id="2.4.99.28"/>
    </reaction>
</comment>
<dbReference type="HOGENOM" id="CLU_006354_2_4_7"/>
<evidence type="ECO:0000256" key="18">
    <source>
        <dbReference type="ARBA" id="ARBA00022989"/>
    </source>
</evidence>
<evidence type="ECO:0000256" key="14">
    <source>
        <dbReference type="ARBA" id="ARBA00022801"/>
    </source>
</evidence>
<evidence type="ECO:0000256" key="4">
    <source>
        <dbReference type="ARBA" id="ARBA00007739"/>
    </source>
</evidence>
<evidence type="ECO:0000256" key="20">
    <source>
        <dbReference type="ARBA" id="ARBA00023251"/>
    </source>
</evidence>
<dbReference type="Pfam" id="PF00912">
    <property type="entry name" value="Transgly"/>
    <property type="match status" value="1"/>
</dbReference>
<keyword evidence="13 28" id="KW-0812">Transmembrane</keyword>
<dbReference type="GO" id="GO:0008360">
    <property type="term" value="P:regulation of cell shape"/>
    <property type="evidence" value="ECO:0007669"/>
    <property type="project" value="UniProtKB-KW"/>
</dbReference>
<dbReference type="InterPro" id="IPR012340">
    <property type="entry name" value="NA-bd_OB-fold"/>
</dbReference>
<dbReference type="GO" id="GO:0071555">
    <property type="term" value="P:cell wall organization"/>
    <property type="evidence" value="ECO:0007669"/>
    <property type="project" value="UniProtKB-KW"/>
</dbReference>
<dbReference type="FunFam" id="1.10.3810.10:FF:000003">
    <property type="entry name" value="Penicillin-binding protein 1a"/>
    <property type="match status" value="1"/>
</dbReference>
<evidence type="ECO:0000256" key="9">
    <source>
        <dbReference type="ARBA" id="ARBA00022645"/>
    </source>
</evidence>
<feature type="domain" description="Glycosyl transferase family 51" evidence="30">
    <location>
        <begin position="77"/>
        <end position="250"/>
    </location>
</feature>
<evidence type="ECO:0000256" key="26">
    <source>
        <dbReference type="ARBA" id="ARBA00060592"/>
    </source>
</evidence>
<dbReference type="STRING" id="502025.Hoch_0293"/>
<feature type="domain" description="Penicillin-binding protein OB-like" evidence="31">
    <location>
        <begin position="338"/>
        <end position="476"/>
    </location>
</feature>
<dbReference type="GO" id="GO:0005886">
    <property type="term" value="C:plasma membrane"/>
    <property type="evidence" value="ECO:0007669"/>
    <property type="project" value="UniProtKB-SubCell"/>
</dbReference>
<keyword evidence="11 32" id="KW-0328">Glycosyltransferase</keyword>
<evidence type="ECO:0000256" key="13">
    <source>
        <dbReference type="ARBA" id="ARBA00022692"/>
    </source>
</evidence>
<keyword evidence="16" id="KW-0735">Signal-anchor</keyword>
<dbReference type="GO" id="GO:0008658">
    <property type="term" value="F:penicillin binding"/>
    <property type="evidence" value="ECO:0007669"/>
    <property type="project" value="InterPro"/>
</dbReference>
<protein>
    <recommendedName>
        <fullName evidence="6">Penicillin-binding protein 1A</fullName>
        <ecNumber evidence="24">2.4.99.28</ecNumber>
        <ecNumber evidence="5">3.4.16.4</ecNumber>
    </recommendedName>
</protein>
<evidence type="ECO:0000256" key="8">
    <source>
        <dbReference type="ARBA" id="ARBA00022519"/>
    </source>
</evidence>
<dbReference type="InterPro" id="IPR031376">
    <property type="entry name" value="PCB_OB"/>
</dbReference>
<evidence type="ECO:0000256" key="24">
    <source>
        <dbReference type="ARBA" id="ARBA00044770"/>
    </source>
</evidence>
<dbReference type="Proteomes" id="UP000001880">
    <property type="component" value="Chromosome"/>
</dbReference>
<dbReference type="InterPro" id="IPR001460">
    <property type="entry name" value="PCN-bd_Tpept"/>
</dbReference>
<keyword evidence="21" id="KW-0511">Multifunctional enzyme</keyword>
<gene>
    <name evidence="32" type="ordered locus">Hoch_0293</name>
</gene>
<evidence type="ECO:0000313" key="32">
    <source>
        <dbReference type="EMBL" id="ACY12934.1"/>
    </source>
</evidence>
<evidence type="ECO:0000256" key="3">
    <source>
        <dbReference type="ARBA" id="ARBA00007090"/>
    </source>
</evidence>
<keyword evidence="15" id="KW-0133">Cell shape</keyword>
<feature type="transmembrane region" description="Helical" evidence="28">
    <location>
        <begin position="26"/>
        <end position="49"/>
    </location>
</feature>
<dbReference type="SUPFAM" id="SSF56601">
    <property type="entry name" value="beta-lactamase/transpeptidase-like"/>
    <property type="match status" value="1"/>
</dbReference>
<dbReference type="EC" id="3.4.16.4" evidence="5"/>
<evidence type="ECO:0000256" key="17">
    <source>
        <dbReference type="ARBA" id="ARBA00022984"/>
    </source>
</evidence>
<sequence length="834" mass="93427">MTETTRQRADIANPADGGVIYWTFKLYLFLIFVIGVAVLLTGLLVYRYFAQQAPPAMDLEDYASQVPTVSRMYAADGTLMGEFAEEWRELVPYEDMPKPLIQAFLAIEDHEFFNHGGLSFRGIARAAWTNLVAGDFAQGGSTITQQVAKQFLSSDKSLTRKAKEAILARRLEARYPKEAILSVYLNHIYLGSGAYGVRAAARRYFSKRLDELDVAEMALLAGLAQAPSRYSPMRRPERAKQRRNEVLAAMEQNGFLSAEDTARWQEQPIRLAPHDSIFPDRMPYYAEHVRRYIVDTYGIDALMGGGLRIETAVEPSVDAAAAENIDFGVRKQDKRQGWRGPEAYLEGTARELFAERARELYGDQPPAFDRRYLGLVESVEARSARVLVGGNSYPLPLANMDWAAPWSRNDAVNDQLIDNARRALRPGDVVWVSRESATLAPFRDWFLKDGANPRWTPSTRDRQEMSEVRLKLEQVPHPQGAVFTADHETGYVVAMIGGYDFDRSEYNRAVQACRQPGSTYKPIYYSTALDIGYGFDSILNDKPRAEIDPITGEVWYPTNLGGTVDNQVTLEYSLVFSKNIPSVAIFKLVGANEVEAWARRLGFTSEIIADQALALGASCTYLDELTRAFAIFARSGRWIDWVYVRRVTDRNGHVLEDNTVPGDPDLRAGQRLDRLYATAGIAAKQAIPARTAFLTSTLLREAIRSGFATVVRQAGINAAGKTGTSSATMDTSFVGYTSRWITSVWLGDDMRERPLGRDDAAYMTVVPLWTRFMYETAKDHPNEEIPWQVPPGVNPRDRGDHSRGENHGPMPLVYRKAAKPELLEQMINGESPDL</sequence>
<dbReference type="Gene3D" id="2.40.50.140">
    <property type="entry name" value="Nucleic acid-binding proteins"/>
    <property type="match status" value="1"/>
</dbReference>
<dbReference type="GO" id="GO:0030288">
    <property type="term" value="C:outer membrane-bounded periplasmic space"/>
    <property type="evidence" value="ECO:0007669"/>
    <property type="project" value="TreeGrafter"/>
</dbReference>
<evidence type="ECO:0000256" key="7">
    <source>
        <dbReference type="ARBA" id="ARBA00022475"/>
    </source>
</evidence>
<evidence type="ECO:0000259" key="31">
    <source>
        <dbReference type="Pfam" id="PF17092"/>
    </source>
</evidence>
<keyword evidence="9" id="KW-0121">Carboxypeptidase</keyword>
<dbReference type="PANTHER" id="PTHR32282">
    <property type="entry name" value="BINDING PROTEIN TRANSPEPTIDASE, PUTATIVE-RELATED"/>
    <property type="match status" value="1"/>
</dbReference>
<comment type="similarity">
    <text evidence="3">In the C-terminal section; belongs to the transpeptidase family.</text>
</comment>
<comment type="pathway">
    <text evidence="26">Glycan biosynthesis.</text>
</comment>
<keyword evidence="8" id="KW-0997">Cell inner membrane</keyword>
<dbReference type="GO" id="GO:0009002">
    <property type="term" value="F:serine-type D-Ala-D-Ala carboxypeptidase activity"/>
    <property type="evidence" value="ECO:0007669"/>
    <property type="project" value="UniProtKB-EC"/>
</dbReference>
<dbReference type="EMBL" id="CP001804">
    <property type="protein sequence ID" value="ACY12934.1"/>
    <property type="molecule type" value="Genomic_DNA"/>
</dbReference>
<dbReference type="GO" id="GO:0046677">
    <property type="term" value="P:response to antibiotic"/>
    <property type="evidence" value="ECO:0007669"/>
    <property type="project" value="UniProtKB-KW"/>
</dbReference>
<evidence type="ECO:0000256" key="19">
    <source>
        <dbReference type="ARBA" id="ARBA00023136"/>
    </source>
</evidence>
<organism evidence="32 33">
    <name type="scientific">Haliangium ochraceum (strain DSM 14365 / JCM 11303 / SMP-2)</name>
    <dbReference type="NCBI Taxonomy" id="502025"/>
    <lineage>
        <taxon>Bacteria</taxon>
        <taxon>Pseudomonadati</taxon>
        <taxon>Myxococcota</taxon>
        <taxon>Polyangia</taxon>
        <taxon>Haliangiales</taxon>
        <taxon>Kofleriaceae</taxon>
        <taxon>Haliangium</taxon>
    </lineage>
</organism>
<dbReference type="Gene3D" id="3.40.710.10">
    <property type="entry name" value="DD-peptidase/beta-lactamase superfamily"/>
    <property type="match status" value="2"/>
</dbReference>
<keyword evidence="22" id="KW-0961">Cell wall biogenesis/degradation</keyword>
<keyword evidence="33" id="KW-1185">Reference proteome</keyword>
<dbReference type="Gene3D" id="1.10.3810.10">
    <property type="entry name" value="Biosynthetic peptidoglycan transglycosylase-like"/>
    <property type="match status" value="1"/>
</dbReference>
<accession>D0LIQ5</accession>
<keyword evidence="19 28" id="KW-0472">Membrane</keyword>
<dbReference type="EC" id="2.4.99.28" evidence="24"/>
<dbReference type="UniPathway" id="UPA00219"/>
<evidence type="ECO:0000256" key="28">
    <source>
        <dbReference type="SAM" id="Phobius"/>
    </source>
</evidence>
<dbReference type="PANTHER" id="PTHR32282:SF27">
    <property type="entry name" value="PENICILLIN-BINDING PROTEIN 1A"/>
    <property type="match status" value="1"/>
</dbReference>
<keyword evidence="14" id="KW-0378">Hydrolase</keyword>
<dbReference type="InterPro" id="IPR050396">
    <property type="entry name" value="Glycosyltr_51/Transpeptidase"/>
</dbReference>
<dbReference type="CAZy" id="GT51">
    <property type="family name" value="Glycosyltransferase Family 51"/>
</dbReference>
<evidence type="ECO:0000256" key="21">
    <source>
        <dbReference type="ARBA" id="ARBA00023268"/>
    </source>
</evidence>
<evidence type="ECO:0000256" key="6">
    <source>
        <dbReference type="ARBA" id="ARBA00018638"/>
    </source>
</evidence>
<comment type="subcellular location">
    <subcellularLocation>
        <location evidence="1">Cell inner membrane</location>
        <topology evidence="1">Single-pass type II membrane protein</topology>
    </subcellularLocation>
</comment>
<feature type="domain" description="Penicillin-binding protein transpeptidase" evidence="29">
    <location>
        <begin position="480"/>
        <end position="737"/>
    </location>
</feature>